<evidence type="ECO:0000313" key="3">
    <source>
        <dbReference type="Proteomes" id="UP000257109"/>
    </source>
</evidence>
<dbReference type="AlphaFoldDB" id="A0A371ECY3"/>
<keyword evidence="3" id="KW-1185">Reference proteome</keyword>
<evidence type="ECO:0000313" key="2">
    <source>
        <dbReference type="EMBL" id="RDX63897.1"/>
    </source>
</evidence>
<reference evidence="2" key="1">
    <citation type="submission" date="2018-05" db="EMBL/GenBank/DDBJ databases">
        <title>Draft genome of Mucuna pruriens seed.</title>
        <authorList>
            <person name="Nnadi N.E."/>
            <person name="Vos R."/>
            <person name="Hasami M.H."/>
            <person name="Devisetty U.K."/>
            <person name="Aguiy J.C."/>
        </authorList>
    </citation>
    <scope>NUCLEOTIDE SEQUENCE [LARGE SCALE GENOMIC DNA]</scope>
    <source>
        <strain evidence="2">JCA_2017</strain>
    </source>
</reference>
<dbReference type="EMBL" id="QJKJ01014653">
    <property type="protein sequence ID" value="RDX63897.1"/>
    <property type="molecule type" value="Genomic_DNA"/>
</dbReference>
<protein>
    <submittedName>
        <fullName evidence="2">Uncharacterized protein</fullName>
    </submittedName>
</protein>
<name>A0A371ECY3_MUCPR</name>
<evidence type="ECO:0000256" key="1">
    <source>
        <dbReference type="SAM" id="MobiDB-lite"/>
    </source>
</evidence>
<accession>A0A371ECY3</accession>
<proteinExistence type="predicted"/>
<feature type="non-terminal residue" evidence="2">
    <location>
        <position position="1"/>
    </location>
</feature>
<feature type="compositionally biased region" description="Low complexity" evidence="1">
    <location>
        <begin position="112"/>
        <end position="129"/>
    </location>
</feature>
<gene>
    <name evidence="2" type="ORF">CR513_57613</name>
</gene>
<dbReference type="Proteomes" id="UP000257109">
    <property type="component" value="Unassembled WGS sequence"/>
</dbReference>
<comment type="caution">
    <text evidence="2">The sequence shown here is derived from an EMBL/GenBank/DDBJ whole genome shotgun (WGS) entry which is preliminary data.</text>
</comment>
<feature type="region of interest" description="Disordered" evidence="1">
    <location>
        <begin position="107"/>
        <end position="160"/>
    </location>
</feature>
<sequence>MVNEIGVVDNLRLENQLTELTSLIRQLVVGQHQPSAAAIICGICTSMEHLTDMCPTLQENESDYPKSVEAIGGYQYGKQPYQTILARAKFRAISSLAIRTCPECTSKTNKLSTTDSTISSTTIPATTTTKNASSRKFTISGGPNEAIGNQKPRIPTNHEL</sequence>
<organism evidence="2 3">
    <name type="scientific">Mucuna pruriens</name>
    <name type="common">Velvet bean</name>
    <name type="synonym">Dolichos pruriens</name>
    <dbReference type="NCBI Taxonomy" id="157652"/>
    <lineage>
        <taxon>Eukaryota</taxon>
        <taxon>Viridiplantae</taxon>
        <taxon>Streptophyta</taxon>
        <taxon>Embryophyta</taxon>
        <taxon>Tracheophyta</taxon>
        <taxon>Spermatophyta</taxon>
        <taxon>Magnoliopsida</taxon>
        <taxon>eudicotyledons</taxon>
        <taxon>Gunneridae</taxon>
        <taxon>Pentapetalae</taxon>
        <taxon>rosids</taxon>
        <taxon>fabids</taxon>
        <taxon>Fabales</taxon>
        <taxon>Fabaceae</taxon>
        <taxon>Papilionoideae</taxon>
        <taxon>50 kb inversion clade</taxon>
        <taxon>NPAAA clade</taxon>
        <taxon>indigoferoid/millettioid clade</taxon>
        <taxon>Phaseoleae</taxon>
        <taxon>Mucuna</taxon>
    </lineage>
</organism>
<dbReference type="OrthoDB" id="1750742at2759"/>